<comment type="caution">
    <text evidence="2">The sequence shown here is derived from an EMBL/GenBank/DDBJ whole genome shotgun (WGS) entry which is preliminary data.</text>
</comment>
<dbReference type="EMBL" id="JAAMPC010000061">
    <property type="protein sequence ID" value="KAG2244704.1"/>
    <property type="molecule type" value="Genomic_DNA"/>
</dbReference>
<accession>A0A8X7P7F4</accession>
<keyword evidence="1" id="KW-0812">Transmembrane</keyword>
<proteinExistence type="predicted"/>
<gene>
    <name evidence="2" type="ORF">Bca52824_093436</name>
</gene>
<sequence length="305" mass="33924">MCFGAGDAFFGRRGASLPVLVLNNILCFLFYCSLCLLPVRFLWIVGGSRSRQMLRRRRELRLFVVLLSVDSLAAALLWSLGSDPVVPPSDFRLSSQAVDLVQIFHRLVLMLLSASLSLLFWAWPRYGIFTVSPRSNLARPNCFRRICDPTSYGAWVRASVSESSVSSPGFVLLRSSSSSEEKPLPPYTLPMARGAASDLLWSVCYIFFIVLLSCGEVSTGPEDTSETTLVVLVDGVWTPTSLNVIILQLYDFIVKAFSTHSSIASNSLSSSIKDLSYLACPHVVIYVYYQRGWIILSCYCSEESY</sequence>
<protein>
    <submittedName>
        <fullName evidence="2">Uncharacterized protein</fullName>
    </submittedName>
</protein>
<keyword evidence="1" id="KW-1133">Transmembrane helix</keyword>
<dbReference type="Proteomes" id="UP000886595">
    <property type="component" value="Unassembled WGS sequence"/>
</dbReference>
<organism evidence="2 3">
    <name type="scientific">Brassica carinata</name>
    <name type="common">Ethiopian mustard</name>
    <name type="synonym">Abyssinian cabbage</name>
    <dbReference type="NCBI Taxonomy" id="52824"/>
    <lineage>
        <taxon>Eukaryota</taxon>
        <taxon>Viridiplantae</taxon>
        <taxon>Streptophyta</taxon>
        <taxon>Embryophyta</taxon>
        <taxon>Tracheophyta</taxon>
        <taxon>Spermatophyta</taxon>
        <taxon>Magnoliopsida</taxon>
        <taxon>eudicotyledons</taxon>
        <taxon>Gunneridae</taxon>
        <taxon>Pentapetalae</taxon>
        <taxon>rosids</taxon>
        <taxon>malvids</taxon>
        <taxon>Brassicales</taxon>
        <taxon>Brassicaceae</taxon>
        <taxon>Brassiceae</taxon>
        <taxon>Brassica</taxon>
    </lineage>
</organism>
<evidence type="ECO:0000313" key="2">
    <source>
        <dbReference type="EMBL" id="KAG2244704.1"/>
    </source>
</evidence>
<reference evidence="2 3" key="1">
    <citation type="submission" date="2020-02" db="EMBL/GenBank/DDBJ databases">
        <authorList>
            <person name="Ma Q."/>
            <person name="Huang Y."/>
            <person name="Song X."/>
            <person name="Pei D."/>
        </authorList>
    </citation>
    <scope>NUCLEOTIDE SEQUENCE [LARGE SCALE GENOMIC DNA]</scope>
    <source>
        <strain evidence="2">Sxm20200214</strain>
        <tissue evidence="2">Leaf</tissue>
    </source>
</reference>
<feature type="transmembrane region" description="Helical" evidence="1">
    <location>
        <begin position="60"/>
        <end position="80"/>
    </location>
</feature>
<dbReference type="AlphaFoldDB" id="A0A8X7P7F4"/>
<evidence type="ECO:0000313" key="3">
    <source>
        <dbReference type="Proteomes" id="UP000886595"/>
    </source>
</evidence>
<keyword evidence="1" id="KW-0472">Membrane</keyword>
<evidence type="ECO:0000256" key="1">
    <source>
        <dbReference type="SAM" id="Phobius"/>
    </source>
</evidence>
<name>A0A8X7P7F4_BRACI</name>
<feature type="transmembrane region" description="Helical" evidence="1">
    <location>
        <begin position="20"/>
        <end position="39"/>
    </location>
</feature>
<keyword evidence="3" id="KW-1185">Reference proteome</keyword>
<feature type="transmembrane region" description="Helical" evidence="1">
    <location>
        <begin position="100"/>
        <end position="123"/>
    </location>
</feature>